<feature type="region of interest" description="Disordered" evidence="1">
    <location>
        <begin position="35"/>
        <end position="62"/>
    </location>
</feature>
<sequence length="144" mass="15883">MLRSLGPVEVPKLFTPFHKNDEMLKILKNREASSVVPESTPSSSSSPVAPFGISPANRSNQLPPNRLTVSTLCDLLELRKSQPVSSLAYQSQTREILRDSTIKLEALESVFGHVNTISVQLVKNPDPQKHEPMKLAVWTDPAKA</sequence>
<evidence type="ECO:0000313" key="3">
    <source>
        <dbReference type="Proteomes" id="UP000886653"/>
    </source>
</evidence>
<proteinExistence type="predicted"/>
<dbReference type="OrthoDB" id="2504317at2759"/>
<keyword evidence="3" id="KW-1185">Reference proteome</keyword>
<name>A0A9P6NXC8_9BASI</name>
<gene>
    <name evidence="2" type="ORF">CROQUDRAFT_650113</name>
</gene>
<reference evidence="2" key="1">
    <citation type="submission" date="2013-11" db="EMBL/GenBank/DDBJ databases">
        <title>Genome sequence of the fusiform rust pathogen reveals effectors for host alternation and coevolution with pine.</title>
        <authorList>
            <consortium name="DOE Joint Genome Institute"/>
            <person name="Smith K."/>
            <person name="Pendleton A."/>
            <person name="Kubisiak T."/>
            <person name="Anderson C."/>
            <person name="Salamov A."/>
            <person name="Aerts A."/>
            <person name="Riley R."/>
            <person name="Clum A."/>
            <person name="Lindquist E."/>
            <person name="Ence D."/>
            <person name="Campbell M."/>
            <person name="Kronenberg Z."/>
            <person name="Feau N."/>
            <person name="Dhillon B."/>
            <person name="Hamelin R."/>
            <person name="Burleigh J."/>
            <person name="Smith J."/>
            <person name="Yandell M."/>
            <person name="Nelson C."/>
            <person name="Grigoriev I."/>
            <person name="Davis J."/>
        </authorList>
    </citation>
    <scope>NUCLEOTIDE SEQUENCE</scope>
    <source>
        <strain evidence="2">G11</strain>
    </source>
</reference>
<protein>
    <submittedName>
        <fullName evidence="2">Uncharacterized protein</fullName>
    </submittedName>
</protein>
<feature type="compositionally biased region" description="Low complexity" evidence="1">
    <location>
        <begin position="35"/>
        <end position="48"/>
    </location>
</feature>
<accession>A0A9P6NXC8</accession>
<comment type="caution">
    <text evidence="2">The sequence shown here is derived from an EMBL/GenBank/DDBJ whole genome shotgun (WGS) entry which is preliminary data.</text>
</comment>
<dbReference type="AlphaFoldDB" id="A0A9P6NXC8"/>
<organism evidence="2 3">
    <name type="scientific">Cronartium quercuum f. sp. fusiforme G11</name>
    <dbReference type="NCBI Taxonomy" id="708437"/>
    <lineage>
        <taxon>Eukaryota</taxon>
        <taxon>Fungi</taxon>
        <taxon>Dikarya</taxon>
        <taxon>Basidiomycota</taxon>
        <taxon>Pucciniomycotina</taxon>
        <taxon>Pucciniomycetes</taxon>
        <taxon>Pucciniales</taxon>
        <taxon>Coleosporiaceae</taxon>
        <taxon>Cronartium</taxon>
    </lineage>
</organism>
<dbReference type="EMBL" id="MU167209">
    <property type="protein sequence ID" value="KAG0152073.1"/>
    <property type="molecule type" value="Genomic_DNA"/>
</dbReference>
<evidence type="ECO:0000313" key="2">
    <source>
        <dbReference type="EMBL" id="KAG0152073.1"/>
    </source>
</evidence>
<dbReference type="Proteomes" id="UP000886653">
    <property type="component" value="Unassembled WGS sequence"/>
</dbReference>
<evidence type="ECO:0000256" key="1">
    <source>
        <dbReference type="SAM" id="MobiDB-lite"/>
    </source>
</evidence>